<dbReference type="EMBL" id="JQBP01000003">
    <property type="protein sequence ID" value="KRN75202.1"/>
    <property type="molecule type" value="Genomic_DNA"/>
</dbReference>
<comment type="caution">
    <text evidence="2">The sequence shown here is derived from an EMBL/GenBank/DDBJ whole genome shotgun (WGS) entry which is preliminary data.</text>
</comment>
<feature type="transmembrane region" description="Helical" evidence="1">
    <location>
        <begin position="163"/>
        <end position="182"/>
    </location>
</feature>
<keyword evidence="1" id="KW-0812">Transmembrane</keyword>
<keyword evidence="1" id="KW-0472">Membrane</keyword>
<proteinExistence type="predicted"/>
<dbReference type="PATRIC" id="fig|1616.3.peg.986"/>
<dbReference type="AlphaFoldDB" id="A0A0R2JCY3"/>
<organism evidence="2 3">
    <name type="scientific">Weissella kandleri</name>
    <dbReference type="NCBI Taxonomy" id="1616"/>
    <lineage>
        <taxon>Bacteria</taxon>
        <taxon>Bacillati</taxon>
        <taxon>Bacillota</taxon>
        <taxon>Bacilli</taxon>
        <taxon>Lactobacillales</taxon>
        <taxon>Lactobacillaceae</taxon>
        <taxon>Weissella</taxon>
    </lineage>
</organism>
<feature type="transmembrane region" description="Helical" evidence="1">
    <location>
        <begin position="93"/>
        <end position="116"/>
    </location>
</feature>
<evidence type="ECO:0000313" key="3">
    <source>
        <dbReference type="Proteomes" id="UP000051655"/>
    </source>
</evidence>
<evidence type="ECO:0000313" key="2">
    <source>
        <dbReference type="EMBL" id="KRN75202.1"/>
    </source>
</evidence>
<feature type="transmembrane region" description="Helical" evidence="1">
    <location>
        <begin position="50"/>
        <end position="72"/>
    </location>
</feature>
<dbReference type="STRING" id="1616.IV73_GL000964"/>
<name>A0A0R2JCY3_9LACO</name>
<dbReference type="Proteomes" id="UP000051655">
    <property type="component" value="Unassembled WGS sequence"/>
</dbReference>
<keyword evidence="1" id="KW-1133">Transmembrane helix</keyword>
<protein>
    <submittedName>
        <fullName evidence="2">Uncharacterized protein</fullName>
    </submittedName>
</protein>
<gene>
    <name evidence="2" type="ORF">IV73_GL000964</name>
</gene>
<feature type="transmembrane region" description="Helical" evidence="1">
    <location>
        <begin position="202"/>
        <end position="221"/>
    </location>
</feature>
<feature type="transmembrane region" description="Helical" evidence="1">
    <location>
        <begin position="12"/>
        <end position="30"/>
    </location>
</feature>
<accession>A0A0R2JCY3</accession>
<feature type="transmembrane region" description="Helical" evidence="1">
    <location>
        <begin position="136"/>
        <end position="156"/>
    </location>
</feature>
<reference evidence="2 3" key="1">
    <citation type="journal article" date="2015" name="Genome Announc.">
        <title>Expanding the biotechnology potential of lactobacilli through comparative genomics of 213 strains and associated genera.</title>
        <authorList>
            <person name="Sun Z."/>
            <person name="Harris H.M."/>
            <person name="McCann A."/>
            <person name="Guo C."/>
            <person name="Argimon S."/>
            <person name="Zhang W."/>
            <person name="Yang X."/>
            <person name="Jeffery I.B."/>
            <person name="Cooney J.C."/>
            <person name="Kagawa T.F."/>
            <person name="Liu W."/>
            <person name="Song Y."/>
            <person name="Salvetti E."/>
            <person name="Wrobel A."/>
            <person name="Rasinkangas P."/>
            <person name="Parkhill J."/>
            <person name="Rea M.C."/>
            <person name="O'Sullivan O."/>
            <person name="Ritari J."/>
            <person name="Douillard F.P."/>
            <person name="Paul Ross R."/>
            <person name="Yang R."/>
            <person name="Briner A.E."/>
            <person name="Felis G.E."/>
            <person name="de Vos W.M."/>
            <person name="Barrangou R."/>
            <person name="Klaenhammer T.R."/>
            <person name="Caufield P.W."/>
            <person name="Cui Y."/>
            <person name="Zhang H."/>
            <person name="O'Toole P.W."/>
        </authorList>
    </citation>
    <scope>NUCLEOTIDE SEQUENCE [LARGE SCALE GENOMIC DNA]</scope>
    <source>
        <strain evidence="2 3">DSM 20593</strain>
    </source>
</reference>
<evidence type="ECO:0000256" key="1">
    <source>
        <dbReference type="SAM" id="Phobius"/>
    </source>
</evidence>
<sequence length="254" mass="29121">MGYCVNLINMDYILKIILIVMLMLLVLKIAKSRLAPAFATGLLPIITNTNHWYFIIIVIFLTGLLMLGVLISGSHKNIEDKIKPIQHNEIRQYLVILLLWSFLVHSIGIDIMIAIPPVLVLLLEVIQKDIYTKGNFIKQVMILTTIAYMSVVSHIMITDNDVYILWMLPLIYIILKIFKITLPAVYAFPPLMLVIPESMDHYIGMYTLLSSVFTLGCVYLIKRLNQDKIKLHISNQINFLKNIVKEGKLLILNK</sequence>
<keyword evidence="3" id="KW-1185">Reference proteome</keyword>